<dbReference type="PROSITE" id="PS01090">
    <property type="entry name" value="TATD_2"/>
    <property type="match status" value="1"/>
</dbReference>
<dbReference type="EMBL" id="MHCH01000051">
    <property type="protein sequence ID" value="OGY16029.1"/>
    <property type="molecule type" value="Genomic_DNA"/>
</dbReference>
<evidence type="ECO:0000256" key="2">
    <source>
        <dbReference type="PIRSR" id="PIRSR005902-1"/>
    </source>
</evidence>
<dbReference type="PROSITE" id="PS01091">
    <property type="entry name" value="TATD_3"/>
    <property type="match status" value="1"/>
</dbReference>
<evidence type="ECO:0000313" key="3">
    <source>
        <dbReference type="EMBL" id="OGY16029.1"/>
    </source>
</evidence>
<dbReference type="InterPro" id="IPR032466">
    <property type="entry name" value="Metal_Hydrolase"/>
</dbReference>
<keyword evidence="2" id="KW-0479">Metal-binding</keyword>
<proteinExistence type="predicted"/>
<name>A0A1G1VKW3_9BACT</name>
<sequence>MWVDTHSHVNFKAFADDWREVVERAVAAGVKKIIVVGADWESSQRAVELAQEHPALWAAVGIHPHHAKAVTSDQLSVISKQLKELAQSPKVVAIGEIGLDYHVYKNSKYPSTPSISLGTSALRIKNIDKELQEQLFEAQMEIAQELNKPVIIHSREAGEEVLEIARGIRGVFHCFGGSKKYLKKILEAGFYVGFTGQITYVPDRASVARKVPLDRLLIETDCPYMPPFREERRSEPRDVTIIGQFLGGETEQATTANARRLFEI</sequence>
<dbReference type="PANTHER" id="PTHR46124">
    <property type="entry name" value="D-AMINOACYL-TRNA DEACYLASE"/>
    <property type="match status" value="1"/>
</dbReference>
<evidence type="ECO:0000313" key="4">
    <source>
        <dbReference type="Proteomes" id="UP000177324"/>
    </source>
</evidence>
<feature type="binding site" evidence="2">
    <location>
        <position position="173"/>
    </location>
    <ligand>
        <name>a divalent metal cation</name>
        <dbReference type="ChEBI" id="CHEBI:60240"/>
        <label>2</label>
    </ligand>
</feature>
<feature type="binding site" evidence="2">
    <location>
        <position position="96"/>
    </location>
    <ligand>
        <name>a divalent metal cation</name>
        <dbReference type="ChEBI" id="CHEBI:60240"/>
        <label>1</label>
    </ligand>
</feature>
<evidence type="ECO:0008006" key="5">
    <source>
        <dbReference type="Google" id="ProtNLM"/>
    </source>
</evidence>
<keyword evidence="1" id="KW-0378">Hydrolase</keyword>
<dbReference type="InterPro" id="IPR018228">
    <property type="entry name" value="DNase_TatD-rel_CS"/>
</dbReference>
<dbReference type="GO" id="GO:0005829">
    <property type="term" value="C:cytosol"/>
    <property type="evidence" value="ECO:0007669"/>
    <property type="project" value="TreeGrafter"/>
</dbReference>
<feature type="binding site" evidence="2">
    <location>
        <position position="6"/>
    </location>
    <ligand>
        <name>a divalent metal cation</name>
        <dbReference type="ChEBI" id="CHEBI:60240"/>
        <label>1</label>
    </ligand>
</feature>
<dbReference type="AlphaFoldDB" id="A0A1G1VKW3"/>
<feature type="binding site" evidence="2">
    <location>
        <position position="8"/>
    </location>
    <ligand>
        <name>a divalent metal cation</name>
        <dbReference type="ChEBI" id="CHEBI:60240"/>
        <label>1</label>
    </ligand>
</feature>
<feature type="binding site" evidence="2">
    <location>
        <position position="153"/>
    </location>
    <ligand>
        <name>a divalent metal cation</name>
        <dbReference type="ChEBI" id="CHEBI:60240"/>
        <label>2</label>
    </ligand>
</feature>
<accession>A0A1G1VKW3</accession>
<dbReference type="Pfam" id="PF01026">
    <property type="entry name" value="TatD_DNase"/>
    <property type="match status" value="1"/>
</dbReference>
<organism evidence="3 4">
    <name type="scientific">Candidatus Chisholmbacteria bacterium RIFCSPHIGHO2_01_FULL_48_12</name>
    <dbReference type="NCBI Taxonomy" id="1797589"/>
    <lineage>
        <taxon>Bacteria</taxon>
        <taxon>Candidatus Chisholmiibacteriota</taxon>
    </lineage>
</organism>
<dbReference type="GO" id="GO:0016788">
    <property type="term" value="F:hydrolase activity, acting on ester bonds"/>
    <property type="evidence" value="ECO:0007669"/>
    <property type="project" value="InterPro"/>
</dbReference>
<dbReference type="PIRSF" id="PIRSF005902">
    <property type="entry name" value="DNase_TatD"/>
    <property type="match status" value="1"/>
</dbReference>
<feature type="binding site" evidence="2">
    <location>
        <position position="221"/>
    </location>
    <ligand>
        <name>a divalent metal cation</name>
        <dbReference type="ChEBI" id="CHEBI:60240"/>
        <label>1</label>
    </ligand>
</feature>
<comment type="caution">
    <text evidence="3">The sequence shown here is derived from an EMBL/GenBank/DDBJ whole genome shotgun (WGS) entry which is preliminary data.</text>
</comment>
<dbReference type="GO" id="GO:0046872">
    <property type="term" value="F:metal ion binding"/>
    <property type="evidence" value="ECO:0007669"/>
    <property type="project" value="UniProtKB-KW"/>
</dbReference>
<dbReference type="SUPFAM" id="SSF51556">
    <property type="entry name" value="Metallo-dependent hydrolases"/>
    <property type="match status" value="1"/>
</dbReference>
<dbReference type="Proteomes" id="UP000177324">
    <property type="component" value="Unassembled WGS sequence"/>
</dbReference>
<dbReference type="Gene3D" id="3.20.20.140">
    <property type="entry name" value="Metal-dependent hydrolases"/>
    <property type="match status" value="1"/>
</dbReference>
<dbReference type="CDD" id="cd01310">
    <property type="entry name" value="TatD_DNAse"/>
    <property type="match status" value="1"/>
</dbReference>
<dbReference type="PANTHER" id="PTHR46124:SF2">
    <property type="entry name" value="D-AMINOACYL-TRNA DEACYLASE"/>
    <property type="match status" value="1"/>
</dbReference>
<protein>
    <recommendedName>
        <fullName evidence="5">Hydrolase TatD</fullName>
    </recommendedName>
</protein>
<dbReference type="InterPro" id="IPR001130">
    <property type="entry name" value="TatD-like"/>
</dbReference>
<evidence type="ECO:0000256" key="1">
    <source>
        <dbReference type="ARBA" id="ARBA00022801"/>
    </source>
</evidence>
<gene>
    <name evidence="3" type="ORF">A2784_02715</name>
</gene>
<dbReference type="STRING" id="1797589.A2784_02715"/>
<reference evidence="3 4" key="1">
    <citation type="journal article" date="2016" name="Nat. Commun.">
        <title>Thousands of microbial genomes shed light on interconnected biogeochemical processes in an aquifer system.</title>
        <authorList>
            <person name="Anantharaman K."/>
            <person name="Brown C.T."/>
            <person name="Hug L.A."/>
            <person name="Sharon I."/>
            <person name="Castelle C.J."/>
            <person name="Probst A.J."/>
            <person name="Thomas B.C."/>
            <person name="Singh A."/>
            <person name="Wilkins M.J."/>
            <person name="Karaoz U."/>
            <person name="Brodie E.L."/>
            <person name="Williams K.H."/>
            <person name="Hubbard S.S."/>
            <person name="Banfield J.F."/>
        </authorList>
    </citation>
    <scope>NUCLEOTIDE SEQUENCE [LARGE SCALE GENOMIC DNA]</scope>
</reference>